<accession>A0A1S3UKA8</accession>
<dbReference type="InterPro" id="IPR008892">
    <property type="entry name" value="COR413"/>
</dbReference>
<evidence type="ECO:0000313" key="7">
    <source>
        <dbReference type="Proteomes" id="UP000087766"/>
    </source>
</evidence>
<organism evidence="7 8">
    <name type="scientific">Vigna radiata var. radiata</name>
    <name type="common">Mung bean</name>
    <name type="synonym">Phaseolus aureus</name>
    <dbReference type="NCBI Taxonomy" id="3916"/>
    <lineage>
        <taxon>Eukaryota</taxon>
        <taxon>Viridiplantae</taxon>
        <taxon>Streptophyta</taxon>
        <taxon>Embryophyta</taxon>
        <taxon>Tracheophyta</taxon>
        <taxon>Spermatophyta</taxon>
        <taxon>Magnoliopsida</taxon>
        <taxon>eudicotyledons</taxon>
        <taxon>Gunneridae</taxon>
        <taxon>Pentapetalae</taxon>
        <taxon>rosids</taxon>
        <taxon>fabids</taxon>
        <taxon>Fabales</taxon>
        <taxon>Fabaceae</taxon>
        <taxon>Papilionoideae</taxon>
        <taxon>50 kb inversion clade</taxon>
        <taxon>NPAAA clade</taxon>
        <taxon>indigoferoid/millettioid clade</taxon>
        <taxon>Phaseoleae</taxon>
        <taxon>Vigna</taxon>
    </lineage>
</organism>
<reference evidence="8" key="2">
    <citation type="submission" date="2025-08" db="UniProtKB">
        <authorList>
            <consortium name="RefSeq"/>
        </authorList>
    </citation>
    <scope>IDENTIFICATION</scope>
    <source>
        <tissue evidence="8">Leaf</tissue>
    </source>
</reference>
<proteinExistence type="inferred from homology"/>
<dbReference type="STRING" id="3916.A0A1S3UKA8"/>
<evidence type="ECO:0000256" key="5">
    <source>
        <dbReference type="ARBA" id="ARBA00023136"/>
    </source>
</evidence>
<dbReference type="RefSeq" id="XP_014506473.1">
    <property type="nucleotide sequence ID" value="XM_014650987.1"/>
</dbReference>
<evidence type="ECO:0000256" key="1">
    <source>
        <dbReference type="ARBA" id="ARBA00004141"/>
    </source>
</evidence>
<dbReference type="GeneID" id="106766242"/>
<feature type="transmembrane region" description="Helical" evidence="6">
    <location>
        <begin position="122"/>
        <end position="140"/>
    </location>
</feature>
<gene>
    <name evidence="8" type="primary">LOC106766242</name>
</gene>
<dbReference type="Pfam" id="PF05562">
    <property type="entry name" value="WCOR413"/>
    <property type="match status" value="1"/>
</dbReference>
<feature type="transmembrane region" description="Helical" evidence="6">
    <location>
        <begin position="75"/>
        <end position="94"/>
    </location>
</feature>
<feature type="transmembrane region" description="Helical" evidence="6">
    <location>
        <begin position="182"/>
        <end position="201"/>
    </location>
</feature>
<evidence type="ECO:0000313" key="8">
    <source>
        <dbReference type="RefSeq" id="XP_014506473.1"/>
    </source>
</evidence>
<evidence type="ECO:0000256" key="2">
    <source>
        <dbReference type="ARBA" id="ARBA00005852"/>
    </source>
</evidence>
<comment type="similarity">
    <text evidence="2">Belongs to the Cold-regulated 413 protein family.</text>
</comment>
<feature type="transmembrane region" description="Helical" evidence="6">
    <location>
        <begin position="146"/>
        <end position="162"/>
    </location>
</feature>
<reference evidence="7" key="1">
    <citation type="journal article" date="2014" name="Nat. Commun.">
        <title>Genome sequence of mungbean and insights into evolution within Vigna species.</title>
        <authorList>
            <person name="Kang Y.J."/>
            <person name="Kim S.K."/>
            <person name="Kim M.Y."/>
            <person name="Lestari P."/>
            <person name="Kim K.H."/>
            <person name="Ha B.K."/>
            <person name="Jun T.H."/>
            <person name="Hwang W.J."/>
            <person name="Lee T."/>
            <person name="Lee J."/>
            <person name="Shim S."/>
            <person name="Yoon M.Y."/>
            <person name="Jang Y.E."/>
            <person name="Han K.S."/>
            <person name="Taeprayoon P."/>
            <person name="Yoon N."/>
            <person name="Somta P."/>
            <person name="Tanya P."/>
            <person name="Kim K.S."/>
            <person name="Gwag J.G."/>
            <person name="Moon J.K."/>
            <person name="Lee Y.H."/>
            <person name="Park B.S."/>
            <person name="Bombarely A."/>
            <person name="Doyle J.J."/>
            <person name="Jackson S.A."/>
            <person name="Schafleitner R."/>
            <person name="Srinives P."/>
            <person name="Varshney R.K."/>
            <person name="Lee S.H."/>
        </authorList>
    </citation>
    <scope>NUCLEOTIDE SEQUENCE [LARGE SCALE GENOMIC DNA]</scope>
    <source>
        <strain evidence="7">cv. VC1973A</strain>
    </source>
</reference>
<evidence type="ECO:0000256" key="4">
    <source>
        <dbReference type="ARBA" id="ARBA00022989"/>
    </source>
</evidence>
<evidence type="ECO:0000256" key="3">
    <source>
        <dbReference type="ARBA" id="ARBA00022692"/>
    </source>
</evidence>
<dbReference type="GO" id="GO:0016020">
    <property type="term" value="C:membrane"/>
    <property type="evidence" value="ECO:0007669"/>
    <property type="project" value="UniProtKB-SubCell"/>
</dbReference>
<dbReference type="KEGG" id="vra:106766242"/>
<keyword evidence="7" id="KW-1185">Reference proteome</keyword>
<keyword evidence="4 6" id="KW-1133">Transmembrane helix</keyword>
<name>A0A1S3UKA8_VIGRR</name>
<evidence type="ECO:0000256" key="6">
    <source>
        <dbReference type="SAM" id="Phobius"/>
    </source>
</evidence>
<dbReference type="OrthoDB" id="1887731at2759"/>
<dbReference type="AlphaFoldDB" id="A0A1S3UKA8"/>
<sequence length="202" mass="23051">MRRILQHYVDTKTDTVLYTLIDSDLNELKLAAKKLLHDATLVGGKAFGDSFFKWLASFAAIYLLILDSTNWRTNILTALLVPYIFFSFPESLFSFLRGDVGKWIAFVAVVLRLFFPRHFPDWLEIPGSMILILIVAPDIFAQKLRNNWIGLVIDLFIGCYLLQEHIRASGGFRNSFTQKHGISNTLGILLLIVYPICAFIIH</sequence>
<protein>
    <submittedName>
        <fullName evidence="8">Cold-regulated 413 plasma membrane protein 2</fullName>
    </submittedName>
</protein>
<dbReference type="PANTHER" id="PTHR33596:SF23">
    <property type="entry name" value="COLD-REGULATED 413 PLASMA MEMBRANE PROTEIN 2"/>
    <property type="match status" value="1"/>
</dbReference>
<keyword evidence="5 6" id="KW-0472">Membrane</keyword>
<dbReference type="PANTHER" id="PTHR33596">
    <property type="entry name" value="COLD-REGULATED 413 PLASMA MEMBRANE PROTEIN 2"/>
    <property type="match status" value="1"/>
</dbReference>
<keyword evidence="3 6" id="KW-0812">Transmembrane</keyword>
<comment type="subcellular location">
    <subcellularLocation>
        <location evidence="1">Membrane</location>
        <topology evidence="1">Multi-pass membrane protein</topology>
    </subcellularLocation>
</comment>
<dbReference type="Proteomes" id="UP000087766">
    <property type="component" value="Chromosome 7"/>
</dbReference>